<dbReference type="AlphaFoldDB" id="A0AAX1TWU1"/>
<dbReference type="EMBL" id="QRLP01000005">
    <property type="protein sequence ID" value="RHJ17088.1"/>
    <property type="molecule type" value="Genomic_DNA"/>
</dbReference>
<dbReference type="Pfam" id="PF09683">
    <property type="entry name" value="Lactococcin_972"/>
    <property type="match status" value="1"/>
</dbReference>
<dbReference type="InterPro" id="IPR006540">
    <property type="entry name" value="Lactococcin_972"/>
</dbReference>
<gene>
    <name evidence="2" type="ORF">DW139_07630</name>
</gene>
<reference evidence="2 3" key="1">
    <citation type="submission" date="2018-08" db="EMBL/GenBank/DDBJ databases">
        <title>A genome reference for cultivated species of the human gut microbiota.</title>
        <authorList>
            <person name="Zou Y."/>
            <person name="Xue W."/>
            <person name="Luo G."/>
        </authorList>
    </citation>
    <scope>NUCLEOTIDE SEQUENCE [LARGE SCALE GENOMIC DNA]</scope>
    <source>
        <strain evidence="2 3">AM12-20</strain>
    </source>
</reference>
<accession>A0AAX1TWU1</accession>
<dbReference type="Gene3D" id="2.60.40.2850">
    <property type="match status" value="1"/>
</dbReference>
<sequence length="122" mass="12992">MVGIIGAAALTSALFVGVPAGAFASEPAGSGIESCSGQWSEVSVSDSASPAYEAFPNEGGTWQYGANPVKMWSNYWHANKCHGSSVYTNTNKSVSIDTAAGHWSYAQLWGYDSSARYYYRIC</sequence>
<feature type="signal peptide" evidence="1">
    <location>
        <begin position="1"/>
        <end position="24"/>
    </location>
</feature>
<evidence type="ECO:0000313" key="2">
    <source>
        <dbReference type="EMBL" id="RHJ17088.1"/>
    </source>
</evidence>
<evidence type="ECO:0000256" key="1">
    <source>
        <dbReference type="SAM" id="SignalP"/>
    </source>
</evidence>
<evidence type="ECO:0008006" key="4">
    <source>
        <dbReference type="Google" id="ProtNLM"/>
    </source>
</evidence>
<protein>
    <recommendedName>
        <fullName evidence="4">Lactococcin 972 family bacteriocin</fullName>
    </recommendedName>
</protein>
<keyword evidence="1" id="KW-0732">Signal</keyword>
<feature type="chain" id="PRO_5043342890" description="Lactococcin 972 family bacteriocin" evidence="1">
    <location>
        <begin position="25"/>
        <end position="122"/>
    </location>
</feature>
<evidence type="ECO:0000313" key="3">
    <source>
        <dbReference type="Proteomes" id="UP000284589"/>
    </source>
</evidence>
<name>A0AAX1TWU1_BIFAD</name>
<dbReference type="Proteomes" id="UP000284589">
    <property type="component" value="Unassembled WGS sequence"/>
</dbReference>
<proteinExistence type="predicted"/>
<comment type="caution">
    <text evidence="2">The sequence shown here is derived from an EMBL/GenBank/DDBJ whole genome shotgun (WGS) entry which is preliminary data.</text>
</comment>
<organism evidence="2 3">
    <name type="scientific">Bifidobacterium adolescentis</name>
    <dbReference type="NCBI Taxonomy" id="1680"/>
    <lineage>
        <taxon>Bacteria</taxon>
        <taxon>Bacillati</taxon>
        <taxon>Actinomycetota</taxon>
        <taxon>Actinomycetes</taxon>
        <taxon>Bifidobacteriales</taxon>
        <taxon>Bifidobacteriaceae</taxon>
        <taxon>Bifidobacterium</taxon>
    </lineage>
</organism>